<dbReference type="InterPro" id="IPR013094">
    <property type="entry name" value="AB_hydrolase_3"/>
</dbReference>
<dbReference type="Pfam" id="PF07859">
    <property type="entry name" value="Abhydrolase_3"/>
    <property type="match status" value="1"/>
</dbReference>
<comment type="similarity">
    <text evidence="1">Belongs to the 'GDXG' lipolytic enzyme family.</text>
</comment>
<dbReference type="PANTHER" id="PTHR48081">
    <property type="entry name" value="AB HYDROLASE SUPERFAMILY PROTEIN C4A8.06C"/>
    <property type="match status" value="1"/>
</dbReference>
<comment type="caution">
    <text evidence="4">The sequence shown here is derived from an EMBL/GenBank/DDBJ whole genome shotgun (WGS) entry which is preliminary data.</text>
</comment>
<dbReference type="Proteomes" id="UP000192277">
    <property type="component" value="Unassembled WGS sequence"/>
</dbReference>
<dbReference type="InterPro" id="IPR002168">
    <property type="entry name" value="Lipase_GDXG_HIS_AS"/>
</dbReference>
<evidence type="ECO:0000259" key="3">
    <source>
        <dbReference type="Pfam" id="PF07859"/>
    </source>
</evidence>
<feature type="domain" description="Alpha/beta hydrolase fold-3" evidence="3">
    <location>
        <begin position="50"/>
        <end position="248"/>
    </location>
</feature>
<keyword evidence="2" id="KW-0378">Hydrolase</keyword>
<dbReference type="SUPFAM" id="SSF53474">
    <property type="entry name" value="alpha/beta-Hydrolases"/>
    <property type="match status" value="1"/>
</dbReference>
<dbReference type="PANTHER" id="PTHR48081:SF8">
    <property type="entry name" value="ALPHA_BETA HYDROLASE FOLD-3 DOMAIN-CONTAINING PROTEIN-RELATED"/>
    <property type="match status" value="1"/>
</dbReference>
<accession>A0ABX3NXM6</accession>
<keyword evidence="5" id="KW-1185">Reference proteome</keyword>
<dbReference type="PROSITE" id="PS01173">
    <property type="entry name" value="LIPASE_GDXG_HIS"/>
    <property type="match status" value="1"/>
</dbReference>
<protein>
    <recommendedName>
        <fullName evidence="3">Alpha/beta hydrolase fold-3 domain-containing protein</fullName>
    </recommendedName>
</protein>
<evidence type="ECO:0000256" key="2">
    <source>
        <dbReference type="ARBA" id="ARBA00022801"/>
    </source>
</evidence>
<dbReference type="RefSeq" id="WP_014221989.1">
    <property type="nucleotide sequence ID" value="NZ_LWBO01000012.1"/>
</dbReference>
<name>A0ABX3NXM6_9BACT</name>
<evidence type="ECO:0000313" key="5">
    <source>
        <dbReference type="Proteomes" id="UP000192277"/>
    </source>
</evidence>
<dbReference type="Gene3D" id="3.40.50.1820">
    <property type="entry name" value="alpha/beta hydrolase"/>
    <property type="match status" value="1"/>
</dbReference>
<dbReference type="InterPro" id="IPR029058">
    <property type="entry name" value="AB_hydrolase_fold"/>
</dbReference>
<reference evidence="4 5" key="1">
    <citation type="submission" date="2016-04" db="EMBL/GenBank/DDBJ databases">
        <authorList>
            <person name="Chen L."/>
            <person name="Zhuang W."/>
            <person name="Wang G."/>
        </authorList>
    </citation>
    <scope>NUCLEOTIDE SEQUENCE [LARGE SCALE GENOMIC DNA]</scope>
    <source>
        <strain evidence="5">GR20</strain>
    </source>
</reference>
<dbReference type="EMBL" id="LWBO01000012">
    <property type="protein sequence ID" value="OQP48765.1"/>
    <property type="molecule type" value="Genomic_DNA"/>
</dbReference>
<evidence type="ECO:0000256" key="1">
    <source>
        <dbReference type="ARBA" id="ARBA00010515"/>
    </source>
</evidence>
<proteinExistence type="inferred from homology"/>
<organism evidence="4 5">
    <name type="scientific">Niastella koreensis</name>
    <dbReference type="NCBI Taxonomy" id="354356"/>
    <lineage>
        <taxon>Bacteria</taxon>
        <taxon>Pseudomonadati</taxon>
        <taxon>Bacteroidota</taxon>
        <taxon>Chitinophagia</taxon>
        <taxon>Chitinophagales</taxon>
        <taxon>Chitinophagaceae</taxon>
        <taxon>Niastella</taxon>
    </lineage>
</organism>
<sequence length="271" mass="30270">MEKVLQARESYDNKPHPYDGEPTVAITPVMIEGVHCYWFTPATPSSDRIIIFLHGGGFAMGSVETHGRMVTHFAKTLQAKILFIEYALAPENPYPAGLNDVVTVYREITNRHPEAQLNLIGDSAGGSLIVSAIGEMLKMNLPLPGAVVLISPWISLECEYPSMNENAHLDISLNREALHMFARAYTGNTPLAVSSPEKALLTRFPPVLIMVGTNEILLDDSRHFYNHIKSIQERSKLSIYEDQPHVWLKKDIHKEASRRALAEMADFINGH</sequence>
<dbReference type="InterPro" id="IPR050300">
    <property type="entry name" value="GDXG_lipolytic_enzyme"/>
</dbReference>
<gene>
    <name evidence="4" type="ORF">A4D02_08665</name>
</gene>
<evidence type="ECO:0000313" key="4">
    <source>
        <dbReference type="EMBL" id="OQP48765.1"/>
    </source>
</evidence>